<feature type="transmembrane region" description="Helical" evidence="1">
    <location>
        <begin position="34"/>
        <end position="50"/>
    </location>
</feature>
<keyword evidence="1" id="KW-0472">Membrane</keyword>
<organism evidence="2 3">
    <name type="scientific">Puniceibacterium antarcticum</name>
    <dbReference type="NCBI Taxonomy" id="1206336"/>
    <lineage>
        <taxon>Bacteria</taxon>
        <taxon>Pseudomonadati</taxon>
        <taxon>Pseudomonadota</taxon>
        <taxon>Alphaproteobacteria</taxon>
        <taxon>Rhodobacterales</taxon>
        <taxon>Paracoccaceae</taxon>
        <taxon>Puniceibacterium</taxon>
    </lineage>
</organism>
<accession>A0A2G8R881</accession>
<keyword evidence="3" id="KW-1185">Reference proteome</keyword>
<feature type="transmembrane region" description="Helical" evidence="1">
    <location>
        <begin position="62"/>
        <end position="83"/>
    </location>
</feature>
<evidence type="ECO:0000256" key="1">
    <source>
        <dbReference type="SAM" id="Phobius"/>
    </source>
</evidence>
<name>A0A2G8R881_9RHOB</name>
<sequence length="119" mass="12932">MIALGVSTLGAFANAAFELGTIPPDRIVSHTREMLAYPVFAGLFALLAFYPRRMPGLWELVLFQKLGITFFSFSLLGSASGAVASDDPMLRLIVDGVLVSLTLVSYGLVQGWTAWRNLH</sequence>
<evidence type="ECO:0000313" key="2">
    <source>
        <dbReference type="EMBL" id="PIL17703.1"/>
    </source>
</evidence>
<comment type="caution">
    <text evidence="2">The sequence shown here is derived from an EMBL/GenBank/DDBJ whole genome shotgun (WGS) entry which is preliminary data.</text>
</comment>
<reference evidence="2 3" key="1">
    <citation type="submission" date="2013-09" db="EMBL/GenBank/DDBJ databases">
        <title>Genome sequencing of Phaeobacter antarcticus sp. nov. SM1211.</title>
        <authorList>
            <person name="Zhang X.-Y."/>
            <person name="Liu C."/>
            <person name="Chen X.-L."/>
            <person name="Xie B.-B."/>
            <person name="Qin Q.-L."/>
            <person name="Rong J.-C."/>
            <person name="Zhang Y.-Z."/>
        </authorList>
    </citation>
    <scope>NUCLEOTIDE SEQUENCE [LARGE SCALE GENOMIC DNA]</scope>
    <source>
        <strain evidence="2 3">SM1211</strain>
    </source>
</reference>
<dbReference type="AlphaFoldDB" id="A0A2G8R881"/>
<proteinExistence type="predicted"/>
<feature type="transmembrane region" description="Helical" evidence="1">
    <location>
        <begin position="89"/>
        <end position="109"/>
    </location>
</feature>
<dbReference type="Proteomes" id="UP000231259">
    <property type="component" value="Unassembled WGS sequence"/>
</dbReference>
<keyword evidence="1" id="KW-0812">Transmembrane</keyword>
<dbReference type="EMBL" id="AWWI01000160">
    <property type="protein sequence ID" value="PIL17703.1"/>
    <property type="molecule type" value="Genomic_DNA"/>
</dbReference>
<protein>
    <submittedName>
        <fullName evidence="2">Uncharacterized protein</fullName>
    </submittedName>
</protein>
<gene>
    <name evidence="2" type="ORF">P775_23590</name>
</gene>
<evidence type="ECO:0000313" key="3">
    <source>
        <dbReference type="Proteomes" id="UP000231259"/>
    </source>
</evidence>
<keyword evidence="1" id="KW-1133">Transmembrane helix</keyword>